<dbReference type="InterPro" id="IPR038461">
    <property type="entry name" value="Schlafen_AlbA_2_dom_sf"/>
</dbReference>
<dbReference type="PANTHER" id="PTHR30595">
    <property type="entry name" value="GLPR-RELATED TRANSCRIPTIONAL REPRESSOR"/>
    <property type="match status" value="1"/>
</dbReference>
<dbReference type="InterPro" id="IPR036390">
    <property type="entry name" value="WH_DNA-bd_sf"/>
</dbReference>
<evidence type="ECO:0000313" key="3">
    <source>
        <dbReference type="Proteomes" id="UP000644010"/>
    </source>
</evidence>
<protein>
    <submittedName>
        <fullName evidence="2">DNA binding domain-containing protein</fullName>
    </submittedName>
</protein>
<organism evidence="2 3">
    <name type="scientific">Parabacteroides segnis</name>
    <dbReference type="NCBI Taxonomy" id="2763058"/>
    <lineage>
        <taxon>Bacteria</taxon>
        <taxon>Pseudomonadati</taxon>
        <taxon>Bacteroidota</taxon>
        <taxon>Bacteroidia</taxon>
        <taxon>Bacteroidales</taxon>
        <taxon>Tannerellaceae</taxon>
        <taxon>Parabacteroides</taxon>
    </lineage>
</organism>
<proteinExistence type="predicted"/>
<dbReference type="Gene3D" id="3.30.950.30">
    <property type="entry name" value="Schlafen, AAA domain"/>
    <property type="match status" value="1"/>
</dbReference>
<accession>A0ABR7EBQ0</accession>
<keyword evidence="3" id="KW-1185">Reference proteome</keyword>
<dbReference type="PANTHER" id="PTHR30595:SF6">
    <property type="entry name" value="SCHLAFEN ALBA-2 DOMAIN-CONTAINING PROTEIN"/>
    <property type="match status" value="1"/>
</dbReference>
<evidence type="ECO:0000259" key="1">
    <source>
        <dbReference type="Pfam" id="PF04326"/>
    </source>
</evidence>
<dbReference type="Gene3D" id="3.30.565.60">
    <property type="match status" value="1"/>
</dbReference>
<name>A0ABR7EBQ0_9BACT</name>
<evidence type="ECO:0000313" key="2">
    <source>
        <dbReference type="EMBL" id="MBC5646549.1"/>
    </source>
</evidence>
<feature type="domain" description="Schlafen AlbA-2" evidence="1">
    <location>
        <begin position="8"/>
        <end position="116"/>
    </location>
</feature>
<dbReference type="EMBL" id="JACOOI010000064">
    <property type="protein sequence ID" value="MBC5646549.1"/>
    <property type="molecule type" value="Genomic_DNA"/>
</dbReference>
<dbReference type="InterPro" id="IPR007421">
    <property type="entry name" value="Schlafen_AlbA_2_dom"/>
</dbReference>
<dbReference type="Pfam" id="PF13412">
    <property type="entry name" value="HTH_24"/>
    <property type="match status" value="1"/>
</dbReference>
<dbReference type="Pfam" id="PF13749">
    <property type="entry name" value="HATPase_c_4"/>
    <property type="match status" value="1"/>
</dbReference>
<dbReference type="Gene3D" id="1.10.10.10">
    <property type="entry name" value="Winged helix-like DNA-binding domain superfamily/Winged helix DNA-binding domain"/>
    <property type="match status" value="1"/>
</dbReference>
<dbReference type="RefSeq" id="WP_186961986.1">
    <property type="nucleotide sequence ID" value="NZ_JACOOI010000064.1"/>
</dbReference>
<dbReference type="SUPFAM" id="SSF46785">
    <property type="entry name" value="Winged helix' DNA-binding domain"/>
    <property type="match status" value="1"/>
</dbReference>
<sequence length="459" mass="51716">MHNIPVIEDQNTEFKVSFNTGVIESLVAFANAGGGTVYVGVDDSGKLLGIQLAKESVQNFVNEIKSKTAPVLIPDVNVIEVDGKQIVAFQIQEYPIKPVAVQGRYYKRVNNSNHQLTVGEVVNLYLHTINSSWDTYVDALHTIDDISLEKVQKAIDLLENKGHSITEDPLSFLLKYNMLREDKITNAAFLLFHKDDNIISTVELGRFQTDIIIKDSARSKSDVLTQINEVLDFVRKHINKEIIITGSAYNTERWQYPLEAIREIVLNMIIHRDYRSASDSIVKVYDNKIEFFNPGMLPDDITVDDLMNNRYKSTPRNKMVADFCKDLGLIEKYGSGIRRVITLFKEAGLPLPKFEQISGGLNVTVYSKTFEGGDSDKVIGRVGDRVGDKVGDRVGDKLSETQKRILNLMQQNPSVSAQSLSEEIGISKRKIEENIRTLRERSKIVRIGNAKSGHWEVLD</sequence>
<dbReference type="InterPro" id="IPR038475">
    <property type="entry name" value="RecG_C_sf"/>
</dbReference>
<reference evidence="2 3" key="1">
    <citation type="submission" date="2020-08" db="EMBL/GenBank/DDBJ databases">
        <title>Genome public.</title>
        <authorList>
            <person name="Liu C."/>
            <person name="Sun Q."/>
        </authorList>
    </citation>
    <scope>NUCLEOTIDE SEQUENCE [LARGE SCALE GENOMIC DNA]</scope>
    <source>
        <strain evidence="2 3">BX2</strain>
    </source>
</reference>
<gene>
    <name evidence="2" type="ORF">H8S77_27180</name>
</gene>
<comment type="caution">
    <text evidence="2">The sequence shown here is derived from an EMBL/GenBank/DDBJ whole genome shotgun (WGS) entry which is preliminary data.</text>
</comment>
<dbReference type="InterPro" id="IPR036388">
    <property type="entry name" value="WH-like_DNA-bd_sf"/>
</dbReference>
<dbReference type="Pfam" id="PF04326">
    <property type="entry name" value="SLFN_AlbA_2"/>
    <property type="match status" value="1"/>
</dbReference>
<dbReference type="Proteomes" id="UP000644010">
    <property type="component" value="Unassembled WGS sequence"/>
</dbReference>